<accession>A0A126UWR3</accession>
<evidence type="ECO:0000313" key="4">
    <source>
        <dbReference type="Proteomes" id="UP000070371"/>
    </source>
</evidence>
<reference evidence="3 4" key="1">
    <citation type="submission" date="2016-02" db="EMBL/GenBank/DDBJ databases">
        <title>Complete genome sequence of Halocynthiibacter arcticus PAMC 20958t from arctic marine sediment.</title>
        <authorList>
            <person name="Lee Y.M."/>
            <person name="Baek K."/>
            <person name="Lee H.K."/>
            <person name="Shin S.C."/>
        </authorList>
    </citation>
    <scope>NUCLEOTIDE SEQUENCE [LARGE SCALE GENOMIC DNA]</scope>
    <source>
        <strain evidence="3">PAMC 20958</strain>
    </source>
</reference>
<name>A0A126UWR3_9RHOB</name>
<sequence length="346" mass="38279">MAPATTPNCELKRAGARPAAFSRLIATSTALLQPFDEVEQEETSCSRPKSRPCAKEGRGPSPKTKIASVTAKIFAKLTDTFGPFSFFALPNRVCGDPKMQPIRLFFDIFSPTKRVHFNSLCARNSKSVPVTRIFLALLALCIAALSFSFGRTGLASLRHIQLPYFVQLQSLRQSEKTIPSPRSIRYRSALVIPCIEDQQSPEAQFFPQADRLALARTCSQIAAETLTQSPTDSLARLALANAIFVQNDMVQVNEALNLAQKTAPNEGWLAAYRVELAFSLGPALTPPYALALDRDISLLLSGYRNQPYLARIYLDWPDQKKRILFLVEQHPPDIQRAFLAAVQAAI</sequence>
<dbReference type="Proteomes" id="UP000070371">
    <property type="component" value="Chromosome"/>
</dbReference>
<dbReference type="KEGG" id="hat:RC74_03760"/>
<keyword evidence="2" id="KW-0472">Membrane</keyword>
<evidence type="ECO:0000256" key="1">
    <source>
        <dbReference type="SAM" id="MobiDB-lite"/>
    </source>
</evidence>
<feature type="transmembrane region" description="Helical" evidence="2">
    <location>
        <begin position="133"/>
        <end position="150"/>
    </location>
</feature>
<gene>
    <name evidence="3" type="ORF">RC74_03760</name>
</gene>
<dbReference type="STRING" id="1579316.RC74_03760"/>
<organism evidence="3 4">
    <name type="scientific">Falsihalocynthiibacter arcticus</name>
    <dbReference type="NCBI Taxonomy" id="1579316"/>
    <lineage>
        <taxon>Bacteria</taxon>
        <taxon>Pseudomonadati</taxon>
        <taxon>Pseudomonadota</taxon>
        <taxon>Alphaproteobacteria</taxon>
        <taxon>Rhodobacterales</taxon>
        <taxon>Roseobacteraceae</taxon>
        <taxon>Falsihalocynthiibacter</taxon>
    </lineage>
</organism>
<protein>
    <submittedName>
        <fullName evidence="3">Uncharacterized protein</fullName>
    </submittedName>
</protein>
<dbReference type="EMBL" id="CP014327">
    <property type="protein sequence ID" value="AML50503.1"/>
    <property type="molecule type" value="Genomic_DNA"/>
</dbReference>
<keyword evidence="2" id="KW-1133">Transmembrane helix</keyword>
<keyword evidence="2" id="KW-0812">Transmembrane</keyword>
<keyword evidence="4" id="KW-1185">Reference proteome</keyword>
<evidence type="ECO:0000256" key="2">
    <source>
        <dbReference type="SAM" id="Phobius"/>
    </source>
</evidence>
<feature type="region of interest" description="Disordered" evidence="1">
    <location>
        <begin position="39"/>
        <end position="62"/>
    </location>
</feature>
<proteinExistence type="predicted"/>
<dbReference type="AlphaFoldDB" id="A0A126UWR3"/>
<evidence type="ECO:0000313" key="3">
    <source>
        <dbReference type="EMBL" id="AML50503.1"/>
    </source>
</evidence>